<dbReference type="GO" id="GO:0005739">
    <property type="term" value="C:mitochondrion"/>
    <property type="evidence" value="ECO:0007669"/>
    <property type="project" value="TreeGrafter"/>
</dbReference>
<evidence type="ECO:0000256" key="5">
    <source>
        <dbReference type="ARBA" id="ARBA00022990"/>
    </source>
</evidence>
<comment type="pathway">
    <text evidence="2">Lipid metabolism; fatty acid beta-oxidation.</text>
</comment>
<keyword evidence="6" id="KW-0443">Lipid metabolism</keyword>
<evidence type="ECO:0000256" key="13">
    <source>
        <dbReference type="RuleBase" id="RU003707"/>
    </source>
</evidence>
<keyword evidence="5" id="KW-0007">Acetylation</keyword>
<evidence type="ECO:0000256" key="2">
    <source>
        <dbReference type="ARBA" id="ARBA00005005"/>
    </source>
</evidence>
<dbReference type="Gene3D" id="3.90.226.10">
    <property type="entry name" value="2-enoyl-CoA Hydratase, Chain A, domain 1"/>
    <property type="match status" value="1"/>
</dbReference>
<dbReference type="Proteomes" id="UP001432146">
    <property type="component" value="Unassembled WGS sequence"/>
</dbReference>
<evidence type="ECO:0000256" key="6">
    <source>
        <dbReference type="ARBA" id="ARBA00023098"/>
    </source>
</evidence>
<evidence type="ECO:0000256" key="10">
    <source>
        <dbReference type="ARBA" id="ARBA00052809"/>
    </source>
</evidence>
<comment type="similarity">
    <text evidence="3 13">Belongs to the enoyl-CoA hydratase/isomerase family.</text>
</comment>
<dbReference type="AlphaFoldDB" id="A0AAW0ZYG7"/>
<dbReference type="EMBL" id="JAWNGG020000092">
    <property type="protein sequence ID" value="KAK9302650.1"/>
    <property type="molecule type" value="Genomic_DNA"/>
</dbReference>
<evidence type="ECO:0000256" key="1">
    <source>
        <dbReference type="ARBA" id="ARBA00004275"/>
    </source>
</evidence>
<sequence>MLRHCLKNILGTHKEIQYIYKMNYSSVKNFGKYKTLAISVPKKFIYKVQLNRPEKLNALNDTMWKEFKICFDELATEPECRVIILSGAGKIFCAGIDVQDIMKFGQELAEHEDIARKSKILQLHIKNYQDSFTAIEKCPKPVIAAIHGACIGGGVDMISAADIRYCSSDAWFQIKEVDIGMAADVGTLQRFQKIIGSDSLVRELVYTARKFSASEAIQQGFVSRSFDNQESLLNGSIELAEEIANKSPVAIQGSKLSLIYSRDHSVQEGLDHIAMHNQSMLLSEDFLNAAVSQATKGEPPIFSKL</sequence>
<dbReference type="FunFam" id="1.10.12.10:FF:000004">
    <property type="entry name" value="Delta3,5-delta2,4-dienoyl-CoA isomerase"/>
    <property type="match status" value="1"/>
</dbReference>
<dbReference type="InterPro" id="IPR045002">
    <property type="entry name" value="Ech1-like"/>
</dbReference>
<evidence type="ECO:0000256" key="12">
    <source>
        <dbReference type="ARBA" id="ARBA00071021"/>
    </source>
</evidence>
<evidence type="ECO:0000256" key="9">
    <source>
        <dbReference type="ARBA" id="ARBA00051408"/>
    </source>
</evidence>
<evidence type="ECO:0000313" key="15">
    <source>
        <dbReference type="Proteomes" id="UP001432146"/>
    </source>
</evidence>
<dbReference type="InterPro" id="IPR029045">
    <property type="entry name" value="ClpP/crotonase-like_dom_sf"/>
</dbReference>
<dbReference type="InterPro" id="IPR018376">
    <property type="entry name" value="Enoyl-CoA_hyd/isom_CS"/>
</dbReference>
<protein>
    <recommendedName>
        <fullName evidence="12">Delta(3,5)-Delta(2,4)-dienoyl-CoA isomerase, mitochondrial</fullName>
    </recommendedName>
</protein>
<gene>
    <name evidence="14" type="ORF">QLX08_005387</name>
</gene>
<dbReference type="PANTHER" id="PTHR43149">
    <property type="entry name" value="ENOYL-COA HYDRATASE"/>
    <property type="match status" value="1"/>
</dbReference>
<dbReference type="SUPFAM" id="SSF52096">
    <property type="entry name" value="ClpP/crotonase"/>
    <property type="match status" value="1"/>
</dbReference>
<reference evidence="14 15" key="1">
    <citation type="submission" date="2024-05" db="EMBL/GenBank/DDBJ databases">
        <title>The nuclear and mitochondrial genome assemblies of Tetragonisca angustula (Apidae: Meliponini), a tiny yet remarkable pollinator in the Neotropics.</title>
        <authorList>
            <person name="Ferrari R."/>
            <person name="Ricardo P.C."/>
            <person name="Dias F.C."/>
            <person name="Araujo N.S."/>
            <person name="Soares D.O."/>
            <person name="Zhou Q.-S."/>
            <person name="Zhu C.-D."/>
            <person name="Coutinho L."/>
            <person name="Airas M.C."/>
            <person name="Batista T.M."/>
        </authorList>
    </citation>
    <scope>NUCLEOTIDE SEQUENCE [LARGE SCALE GENOMIC DNA]</scope>
    <source>
        <strain evidence="14">ASF017062</strain>
        <tissue evidence="14">Abdomen</tissue>
    </source>
</reference>
<dbReference type="PANTHER" id="PTHR43149:SF1">
    <property type="entry name" value="DELTA(3,5)-DELTA(2,4)-DIENOYL-COA ISOMERASE, MITOCHONDRIAL"/>
    <property type="match status" value="1"/>
</dbReference>
<evidence type="ECO:0000313" key="14">
    <source>
        <dbReference type="EMBL" id="KAK9302650.1"/>
    </source>
</evidence>
<accession>A0AAW0ZYG7</accession>
<organism evidence="14 15">
    <name type="scientific">Tetragonisca angustula</name>
    <dbReference type="NCBI Taxonomy" id="166442"/>
    <lineage>
        <taxon>Eukaryota</taxon>
        <taxon>Metazoa</taxon>
        <taxon>Ecdysozoa</taxon>
        <taxon>Arthropoda</taxon>
        <taxon>Hexapoda</taxon>
        <taxon>Insecta</taxon>
        <taxon>Pterygota</taxon>
        <taxon>Neoptera</taxon>
        <taxon>Endopterygota</taxon>
        <taxon>Hymenoptera</taxon>
        <taxon>Apocrita</taxon>
        <taxon>Aculeata</taxon>
        <taxon>Apoidea</taxon>
        <taxon>Anthophila</taxon>
        <taxon>Apidae</taxon>
        <taxon>Tetragonisca</taxon>
    </lineage>
</organism>
<keyword evidence="7" id="KW-0576">Peroxisome</keyword>
<comment type="function">
    <text evidence="11">Isomerization of 3-trans,5-cis-dienoyl-CoA to 2-trans,4-trans-dienoyl-CoA.</text>
</comment>
<comment type="catalytic activity">
    <reaction evidence="10">
        <text>(3E,5Z,8Z,11Z,14Z)-eicosapentaenoyl-CoA = (2E,4E,8Z,11Z,14Z)-eicosapentaenoyl-CoA</text>
        <dbReference type="Rhea" id="RHEA:45224"/>
        <dbReference type="ChEBI" id="CHEBI:85090"/>
        <dbReference type="ChEBI" id="CHEBI:85091"/>
    </reaction>
</comment>
<comment type="catalytic activity">
    <reaction evidence="9">
        <text>(3E,5Z)-octadienoyl-CoA = (2E,4E)-octadienoyl-CoA</text>
        <dbReference type="Rhea" id="RHEA:45244"/>
        <dbReference type="ChEBI" id="CHEBI:62243"/>
        <dbReference type="ChEBI" id="CHEBI:85108"/>
    </reaction>
</comment>
<evidence type="ECO:0000256" key="11">
    <source>
        <dbReference type="ARBA" id="ARBA00055786"/>
    </source>
</evidence>
<evidence type="ECO:0000256" key="4">
    <source>
        <dbReference type="ARBA" id="ARBA00022832"/>
    </source>
</evidence>
<keyword evidence="8" id="KW-0413">Isomerase</keyword>
<dbReference type="GO" id="GO:0051750">
    <property type="term" value="F:delta(3,5)-delta(2,4)-dienoyl-CoA isomerase activity"/>
    <property type="evidence" value="ECO:0007669"/>
    <property type="project" value="TreeGrafter"/>
</dbReference>
<dbReference type="FunFam" id="3.90.226.10:FF:000024">
    <property type="entry name" value="Delta3,5-delta2,4-dienoyl-CoA isomerase"/>
    <property type="match status" value="1"/>
</dbReference>
<dbReference type="InterPro" id="IPR001753">
    <property type="entry name" value="Enoyl-CoA_hydra/iso"/>
</dbReference>
<comment type="subcellular location">
    <subcellularLocation>
        <location evidence="1">Peroxisome</location>
    </subcellularLocation>
</comment>
<dbReference type="GO" id="GO:0005777">
    <property type="term" value="C:peroxisome"/>
    <property type="evidence" value="ECO:0007669"/>
    <property type="project" value="UniProtKB-SubCell"/>
</dbReference>
<dbReference type="CDD" id="cd06558">
    <property type="entry name" value="crotonase-like"/>
    <property type="match status" value="1"/>
</dbReference>
<evidence type="ECO:0000256" key="7">
    <source>
        <dbReference type="ARBA" id="ARBA00023140"/>
    </source>
</evidence>
<keyword evidence="15" id="KW-1185">Reference proteome</keyword>
<comment type="caution">
    <text evidence="14">The sequence shown here is derived from an EMBL/GenBank/DDBJ whole genome shotgun (WGS) entry which is preliminary data.</text>
</comment>
<proteinExistence type="inferred from homology"/>
<dbReference type="InterPro" id="IPR014748">
    <property type="entry name" value="Enoyl-CoA_hydra_C"/>
</dbReference>
<dbReference type="Gene3D" id="1.10.12.10">
    <property type="entry name" value="Lyase 2-enoyl-coa Hydratase, Chain A, domain 2"/>
    <property type="match status" value="1"/>
</dbReference>
<evidence type="ECO:0000256" key="3">
    <source>
        <dbReference type="ARBA" id="ARBA00005254"/>
    </source>
</evidence>
<dbReference type="PROSITE" id="PS00166">
    <property type="entry name" value="ENOYL_COA_HYDRATASE"/>
    <property type="match status" value="1"/>
</dbReference>
<keyword evidence="4" id="KW-0276">Fatty acid metabolism</keyword>
<evidence type="ECO:0000256" key="8">
    <source>
        <dbReference type="ARBA" id="ARBA00023235"/>
    </source>
</evidence>
<dbReference type="GO" id="GO:0006631">
    <property type="term" value="P:fatty acid metabolic process"/>
    <property type="evidence" value="ECO:0007669"/>
    <property type="project" value="UniProtKB-KW"/>
</dbReference>
<name>A0AAW0ZYG7_9HYME</name>
<dbReference type="Pfam" id="PF00378">
    <property type="entry name" value="ECH_1"/>
    <property type="match status" value="1"/>
</dbReference>